<dbReference type="Gene3D" id="1.20.1280.290">
    <property type="match status" value="1"/>
</dbReference>
<dbReference type="InterPro" id="IPR004316">
    <property type="entry name" value="SWEET_rpt"/>
</dbReference>
<feature type="transmembrane region" description="Helical" evidence="9">
    <location>
        <begin position="100"/>
        <end position="122"/>
    </location>
</feature>
<evidence type="ECO:0008006" key="11">
    <source>
        <dbReference type="Google" id="ProtNLM"/>
    </source>
</evidence>
<keyword evidence="4" id="KW-0762">Sugar transport</keyword>
<evidence type="ECO:0000256" key="2">
    <source>
        <dbReference type="ARBA" id="ARBA00007809"/>
    </source>
</evidence>
<dbReference type="AlphaFoldDB" id="A0A0D6R5B5"/>
<dbReference type="FunFam" id="1.20.1280.290:FF:000001">
    <property type="entry name" value="Bidirectional sugar transporter SWEET"/>
    <property type="match status" value="1"/>
</dbReference>
<evidence type="ECO:0000256" key="9">
    <source>
        <dbReference type="SAM" id="Phobius"/>
    </source>
</evidence>
<keyword evidence="5 9" id="KW-0812">Transmembrane</keyword>
<reference evidence="10" key="1">
    <citation type="submission" date="2015-03" db="EMBL/GenBank/DDBJ databases">
        <title>A transcriptome of Araucaria cunninghamii, an australian fine timber species.</title>
        <authorList>
            <person name="Jing Yi C.J.Y."/>
            <person name="Yin San L.Y.S."/>
            <person name="Abdul Karim S.S."/>
            <person name="Wan Azmi N.N."/>
            <person name="Hercus R.R."/>
            <person name="Croft L.L."/>
        </authorList>
    </citation>
    <scope>NUCLEOTIDE SEQUENCE</scope>
    <source>
        <strain evidence="10">MI0301</strain>
        <tissue evidence="10">Leaf</tissue>
    </source>
</reference>
<keyword evidence="6" id="KW-0677">Repeat</keyword>
<organism evidence="10">
    <name type="scientific">Araucaria cunninghamii</name>
    <name type="common">Hoop pine</name>
    <name type="synonym">Moreton Bay pine</name>
    <dbReference type="NCBI Taxonomy" id="56994"/>
    <lineage>
        <taxon>Eukaryota</taxon>
        <taxon>Viridiplantae</taxon>
        <taxon>Streptophyta</taxon>
        <taxon>Embryophyta</taxon>
        <taxon>Tracheophyta</taxon>
        <taxon>Spermatophyta</taxon>
        <taxon>Pinopsida</taxon>
        <taxon>Pinidae</taxon>
        <taxon>Conifers II</taxon>
        <taxon>Araucariales</taxon>
        <taxon>Araucariaceae</taxon>
        <taxon>Araucaria</taxon>
    </lineage>
</organism>
<protein>
    <recommendedName>
        <fullName evidence="11">Bidirectional sugar transporter SWEET</fullName>
    </recommendedName>
</protein>
<dbReference type="GO" id="GO:0051119">
    <property type="term" value="F:sugar transmembrane transporter activity"/>
    <property type="evidence" value="ECO:0007669"/>
    <property type="project" value="InterPro"/>
</dbReference>
<evidence type="ECO:0000256" key="6">
    <source>
        <dbReference type="ARBA" id="ARBA00022737"/>
    </source>
</evidence>
<comment type="subcellular location">
    <subcellularLocation>
        <location evidence="1">Endomembrane system</location>
        <topology evidence="1">Multi-pass membrane protein</topology>
    </subcellularLocation>
</comment>
<dbReference type="PANTHER" id="PTHR10791">
    <property type="entry name" value="RAG1-ACTIVATING PROTEIN 1"/>
    <property type="match status" value="1"/>
</dbReference>
<accession>A0A0D6R5B5</accession>
<keyword evidence="7 9" id="KW-1133">Transmembrane helix</keyword>
<dbReference type="Pfam" id="PF03083">
    <property type="entry name" value="MtN3_slv"/>
    <property type="match status" value="1"/>
</dbReference>
<name>A0A0D6R5B5_ARACU</name>
<evidence type="ECO:0000256" key="4">
    <source>
        <dbReference type="ARBA" id="ARBA00022597"/>
    </source>
</evidence>
<keyword evidence="8 9" id="KW-0472">Membrane</keyword>
<dbReference type="GO" id="GO:0012505">
    <property type="term" value="C:endomembrane system"/>
    <property type="evidence" value="ECO:0007669"/>
    <property type="project" value="UniProtKB-SubCell"/>
</dbReference>
<dbReference type="EMBL" id="GCKF01030212">
    <property type="protein sequence ID" value="JAG97926.1"/>
    <property type="molecule type" value="Transcribed_RNA"/>
</dbReference>
<dbReference type="PANTHER" id="PTHR10791:SF44">
    <property type="entry name" value="BIDIRECTIONAL SUGAR TRANSPORTER SWEET1"/>
    <property type="match status" value="1"/>
</dbReference>
<feature type="transmembrane region" description="Helical" evidence="9">
    <location>
        <begin position="128"/>
        <end position="151"/>
    </location>
</feature>
<dbReference type="GO" id="GO:0016020">
    <property type="term" value="C:membrane"/>
    <property type="evidence" value="ECO:0007669"/>
    <property type="project" value="InterPro"/>
</dbReference>
<proteinExistence type="inferred from homology"/>
<feature type="transmembrane region" description="Helical" evidence="9">
    <location>
        <begin position="6"/>
        <end position="31"/>
    </location>
</feature>
<comment type="similarity">
    <text evidence="2">Belongs to the SWEET sugar transporter family.</text>
</comment>
<evidence type="ECO:0000256" key="3">
    <source>
        <dbReference type="ARBA" id="ARBA00022448"/>
    </source>
</evidence>
<feature type="transmembrane region" description="Helical" evidence="9">
    <location>
        <begin position="43"/>
        <end position="63"/>
    </location>
</feature>
<evidence type="ECO:0000313" key="10">
    <source>
        <dbReference type="EMBL" id="JAG97926.1"/>
    </source>
</evidence>
<evidence type="ECO:0000256" key="7">
    <source>
        <dbReference type="ARBA" id="ARBA00022989"/>
    </source>
</evidence>
<dbReference type="InterPro" id="IPR047664">
    <property type="entry name" value="SWEET"/>
</dbReference>
<feature type="transmembrane region" description="Helical" evidence="9">
    <location>
        <begin position="75"/>
        <end position="93"/>
    </location>
</feature>
<keyword evidence="3" id="KW-0813">Transport</keyword>
<sequence>MENAAHFIFGILGNVFGAALFLAPAITFYYVIKRGSTEEFSGLPYVAAIFNCLLYTWYGLPFVSSDNILVTASDGLGAFLEIVYVCLYLAYAPRKYRKKILGLFVAELILFGIIAVVSVMVLRNPARTLLIGILAATMSVCMYGAPLSIMVRSPFYSGEFLLRKIINWGFLFGFDLCGGRNW</sequence>
<evidence type="ECO:0000256" key="8">
    <source>
        <dbReference type="ARBA" id="ARBA00023136"/>
    </source>
</evidence>
<evidence type="ECO:0000256" key="1">
    <source>
        <dbReference type="ARBA" id="ARBA00004127"/>
    </source>
</evidence>
<evidence type="ECO:0000256" key="5">
    <source>
        <dbReference type="ARBA" id="ARBA00022692"/>
    </source>
</evidence>